<dbReference type="Proteomes" id="UP000828386">
    <property type="component" value="Segment"/>
</dbReference>
<name>A0AAE8YDG9_9CAUD</name>
<dbReference type="EMBL" id="MZ571828">
    <property type="protein sequence ID" value="UEP19073.1"/>
    <property type="molecule type" value="Genomic_DNA"/>
</dbReference>
<protein>
    <submittedName>
        <fullName evidence="1">Uncharacterized protein</fullName>
    </submittedName>
</protein>
<proteinExistence type="predicted"/>
<organism evidence="1 2">
    <name type="scientific">Klebsiella phage vB_KpnS-VAC35</name>
    <dbReference type="NCBI Taxonomy" id="2866696"/>
    <lineage>
        <taxon>Viruses</taxon>
        <taxon>Duplodnaviria</taxon>
        <taxon>Heunggongvirae</taxon>
        <taxon>Uroviricota</taxon>
        <taxon>Caudoviricetes</taxon>
        <taxon>Demerecviridae</taxon>
        <taxon>Sugarlandvirus</taxon>
        <taxon>Sugarlandvirus VAC35</taxon>
    </lineage>
</organism>
<sequence length="38" mass="4208">MTRVTPSESITTIYSTLTQARSAPVWSVPRCGDYVGLY</sequence>
<evidence type="ECO:0000313" key="2">
    <source>
        <dbReference type="Proteomes" id="UP000828386"/>
    </source>
</evidence>
<accession>A0AAE8YDG9</accession>
<keyword evidence="2" id="KW-1185">Reference proteome</keyword>
<evidence type="ECO:0000313" key="1">
    <source>
        <dbReference type="EMBL" id="UEP19073.1"/>
    </source>
</evidence>
<reference evidence="1 2" key="1">
    <citation type="submission" date="2021-07" db="EMBL/GenBank/DDBJ databases">
        <authorList>
            <person name="Bleriot I."/>
            <person name="Blasco L."/>
            <person name="Pacios O."/>
            <person name="Fernandez-Garcia L."/>
            <person name="Ambroa A."/>
            <person name="Lopez M."/>
            <person name="Ortiz-Cartagena C."/>
            <person name="Fernandez-Cuenca F."/>
            <person name="Oteo J."/>
            <person name="Pascual A."/>
            <person name="Martinez-Martinez L."/>
            <person name="Domingo-Calap P."/>
            <person name="Wood T.K."/>
            <person name="Tomas M."/>
        </authorList>
    </citation>
    <scope>NUCLEOTIDE SEQUENCE [LARGE SCALE GENOMIC DNA]</scope>
</reference>